<feature type="region of interest" description="Disordered" evidence="5">
    <location>
        <begin position="581"/>
        <end position="629"/>
    </location>
</feature>
<dbReference type="CDD" id="cd09392">
    <property type="entry name" value="LIM2_Lrg1p_like"/>
    <property type="match status" value="1"/>
</dbReference>
<dbReference type="EMBL" id="KV454439">
    <property type="protein sequence ID" value="ODQ77592.1"/>
    <property type="molecule type" value="Genomic_DNA"/>
</dbReference>
<dbReference type="SMART" id="SM00324">
    <property type="entry name" value="RhoGAP"/>
    <property type="match status" value="1"/>
</dbReference>
<dbReference type="GO" id="GO:0005737">
    <property type="term" value="C:cytoplasm"/>
    <property type="evidence" value="ECO:0007669"/>
    <property type="project" value="TreeGrafter"/>
</dbReference>
<feature type="compositionally biased region" description="Basic and acidic residues" evidence="5">
    <location>
        <begin position="1128"/>
        <end position="1143"/>
    </location>
</feature>
<dbReference type="SMART" id="SM00132">
    <property type="entry name" value="LIM"/>
    <property type="match status" value="2"/>
</dbReference>
<evidence type="ECO:0000259" key="7">
    <source>
        <dbReference type="PROSITE" id="PS50238"/>
    </source>
</evidence>
<dbReference type="Pfam" id="PF00412">
    <property type="entry name" value="LIM"/>
    <property type="match status" value="2"/>
</dbReference>
<dbReference type="RefSeq" id="XP_018982920.1">
    <property type="nucleotide sequence ID" value="XM_019133045.1"/>
</dbReference>
<keyword evidence="2 4" id="KW-0479">Metal-binding</keyword>
<evidence type="ECO:0000313" key="9">
    <source>
        <dbReference type="Proteomes" id="UP000094336"/>
    </source>
</evidence>
<feature type="region of interest" description="Disordered" evidence="5">
    <location>
        <begin position="1120"/>
        <end position="1143"/>
    </location>
</feature>
<dbReference type="PROSITE" id="PS50023">
    <property type="entry name" value="LIM_DOMAIN_2"/>
    <property type="match status" value="2"/>
</dbReference>
<dbReference type="PANTHER" id="PTHR14963:SF7">
    <property type="entry name" value="RHO GTPASE-ACTIVATING PROTEIN 19"/>
    <property type="match status" value="1"/>
</dbReference>
<organism evidence="8 9">
    <name type="scientific">Babjeviella inositovora NRRL Y-12698</name>
    <dbReference type="NCBI Taxonomy" id="984486"/>
    <lineage>
        <taxon>Eukaryota</taxon>
        <taxon>Fungi</taxon>
        <taxon>Dikarya</taxon>
        <taxon>Ascomycota</taxon>
        <taxon>Saccharomycotina</taxon>
        <taxon>Pichiomycetes</taxon>
        <taxon>Serinales incertae sedis</taxon>
        <taxon>Babjeviella</taxon>
    </lineage>
</organism>
<feature type="domain" description="Rho-GAP" evidence="7">
    <location>
        <begin position="861"/>
        <end position="1073"/>
    </location>
</feature>
<evidence type="ECO:0000256" key="4">
    <source>
        <dbReference type="PROSITE-ProRule" id="PRU00125"/>
    </source>
</evidence>
<feature type="domain" description="LIM zinc-binding" evidence="6">
    <location>
        <begin position="209"/>
        <end position="268"/>
    </location>
</feature>
<evidence type="ECO:0000256" key="5">
    <source>
        <dbReference type="SAM" id="MobiDB-lite"/>
    </source>
</evidence>
<dbReference type="Gene3D" id="1.10.555.10">
    <property type="entry name" value="Rho GTPase activation protein"/>
    <property type="match status" value="1"/>
</dbReference>
<reference evidence="9" key="1">
    <citation type="submission" date="2016-05" db="EMBL/GenBank/DDBJ databases">
        <title>Comparative genomics of biotechnologically important yeasts.</title>
        <authorList>
            <consortium name="DOE Joint Genome Institute"/>
            <person name="Riley R."/>
            <person name="Haridas S."/>
            <person name="Wolfe K.H."/>
            <person name="Lopes M.R."/>
            <person name="Hittinger C.T."/>
            <person name="Goker M."/>
            <person name="Salamov A."/>
            <person name="Wisecaver J."/>
            <person name="Long T.M."/>
            <person name="Aerts A.L."/>
            <person name="Barry K."/>
            <person name="Choi C."/>
            <person name="Clum A."/>
            <person name="Coughlan A.Y."/>
            <person name="Deshpande S."/>
            <person name="Douglass A.P."/>
            <person name="Hanson S.J."/>
            <person name="Klenk H.-P."/>
            <person name="Labutti K."/>
            <person name="Lapidus A."/>
            <person name="Lindquist E."/>
            <person name="Lipzen A."/>
            <person name="Meier-Kolthoff J.P."/>
            <person name="Ohm R.A."/>
            <person name="Otillar R.P."/>
            <person name="Pangilinan J."/>
            <person name="Peng Y."/>
            <person name="Rokas A."/>
            <person name="Rosa C.A."/>
            <person name="Scheuner C."/>
            <person name="Sibirny A.A."/>
            <person name="Slot J.C."/>
            <person name="Stielow J.B."/>
            <person name="Sun H."/>
            <person name="Kurtzman C.P."/>
            <person name="Blackwell M."/>
            <person name="Grigoriev I.V."/>
            <person name="Jeffries T.W."/>
        </authorList>
    </citation>
    <scope>NUCLEOTIDE SEQUENCE [LARGE SCALE GENOMIC DNA]</scope>
    <source>
        <strain evidence="9">NRRL Y-12698</strain>
    </source>
</reference>
<dbReference type="SUPFAM" id="SSF48350">
    <property type="entry name" value="GTPase activation domain, GAP"/>
    <property type="match status" value="1"/>
</dbReference>
<dbReference type="AlphaFoldDB" id="A0A1E3QKI0"/>
<dbReference type="STRING" id="984486.A0A1E3QKI0"/>
<dbReference type="Pfam" id="PF00620">
    <property type="entry name" value="RhoGAP"/>
    <property type="match status" value="1"/>
</dbReference>
<dbReference type="GeneID" id="30150898"/>
<feature type="region of interest" description="Disordered" evidence="5">
    <location>
        <begin position="1"/>
        <end position="100"/>
    </location>
</feature>
<dbReference type="Gene3D" id="2.10.110.10">
    <property type="entry name" value="Cysteine Rich Protein"/>
    <property type="match status" value="2"/>
</dbReference>
<evidence type="ECO:0000256" key="1">
    <source>
        <dbReference type="ARBA" id="ARBA00022468"/>
    </source>
</evidence>
<keyword evidence="3 4" id="KW-0862">Zinc</keyword>
<dbReference type="GO" id="GO:0007165">
    <property type="term" value="P:signal transduction"/>
    <property type="evidence" value="ECO:0007669"/>
    <property type="project" value="InterPro"/>
</dbReference>
<dbReference type="GO" id="GO:0005096">
    <property type="term" value="F:GTPase activator activity"/>
    <property type="evidence" value="ECO:0007669"/>
    <property type="project" value="UniProtKB-KW"/>
</dbReference>
<dbReference type="OrthoDB" id="20689at2759"/>
<feature type="domain" description="LIM zinc-binding" evidence="6">
    <location>
        <begin position="140"/>
        <end position="208"/>
    </location>
</feature>
<evidence type="ECO:0000256" key="3">
    <source>
        <dbReference type="ARBA" id="ARBA00022833"/>
    </source>
</evidence>
<dbReference type="InterPro" id="IPR001781">
    <property type="entry name" value="Znf_LIM"/>
</dbReference>
<dbReference type="InterPro" id="IPR008936">
    <property type="entry name" value="Rho_GTPase_activation_prot"/>
</dbReference>
<evidence type="ECO:0000256" key="2">
    <source>
        <dbReference type="ARBA" id="ARBA00022723"/>
    </source>
</evidence>
<dbReference type="CDD" id="cd09391">
    <property type="entry name" value="LIM1_Lrg1p_like"/>
    <property type="match status" value="1"/>
</dbReference>
<evidence type="ECO:0000313" key="8">
    <source>
        <dbReference type="EMBL" id="ODQ77592.1"/>
    </source>
</evidence>
<dbReference type="Proteomes" id="UP000094336">
    <property type="component" value="Unassembled WGS sequence"/>
</dbReference>
<keyword evidence="4" id="KW-0440">LIM domain</keyword>
<evidence type="ECO:0008006" key="10">
    <source>
        <dbReference type="Google" id="ProtNLM"/>
    </source>
</evidence>
<dbReference type="GO" id="GO:0051056">
    <property type="term" value="P:regulation of small GTPase mediated signal transduction"/>
    <property type="evidence" value="ECO:0007669"/>
    <property type="project" value="TreeGrafter"/>
</dbReference>
<protein>
    <recommendedName>
        <fullName evidence="10">RhoGAP-domain-containing protein</fullName>
    </recommendedName>
</protein>
<gene>
    <name evidence="8" type="ORF">BABINDRAFT_9937</name>
</gene>
<feature type="compositionally biased region" description="Basic and acidic residues" evidence="5">
    <location>
        <begin position="73"/>
        <end position="87"/>
    </location>
</feature>
<keyword evidence="9" id="KW-1185">Reference proteome</keyword>
<sequence>MERRSEDRSNPPTPPLKGYPLPKGYPSQSPQGLRKASPGPNWQSLIPPMPLSPQPVHAASHLQRRHMYPRADPSSDHSKEYSRELSKPTDLYSVPDPTNPLSKPAYAKPDLVLQKSLSAVFTLQNTVPLAPEKPRTKKIKYCRGCGKLVQGKYVRALGHPYHIDCFQCHDCGKNCAAKFFTTEIQDPETKTTSSIILCEYDYFRRLDMLCHKCDASLRGLYIVALGHKYHLEHFTCTTCNRIFEKDENFYEQASGTYCHYDYSKSHASYCEGCKCAILKQFVEVFRRGKDERWHPECYMTHRYWNVAITAECAQLPMPLNGHRLNEIGLGREDLFMYENRVEAMVFQCWDTLTKFEGSTAGCISEMLQYLTSGNQLQGLMTTGVLIWKVGQLFTAVEQLHAMGIPEVDHKPRHQPELGILLHHLEIAPGLEHSPDPNVSSGLEVLSESRAVTPLNSPHYPVLGLEPRHLANKIFVYLQKLHNAPDSPDTETHRMLDLITVLAHNLKFVIRYALVSALNHNKASHTTVAFERLLETIARAEDVPRDIPQVLQAAGAAECGRCQKSIDTAAMRQGDRRWHTACEAPGPAKEMPFLTSDEPRRGLDTGLQTSSELPSLGPSRNHRPNPGPVYESELTSLMLLLKLAFTRSHTTLDTSPQLPQAQESTYNTTVSTVMRLKSTRESNKVSRSVRKLARSLYVDPHGASSPTLQMVSNIEDELARKRSHKTNAAPQITATNEMLNNEISLTLDDIPRIVAVEQAREMRPNAFRHAAAGTGAAATPTVMHRAQSQKVAKGTYYSELTAQEHFILKHIAVEALAQILGDEYPRGDLYALIPTKKQATFWDKFRRADHRKEKGQATVFAAPLEDLTSKYGVESELGAGPAKLQIPLLIDDLITCLKTRDVSVEGIFRLNGNIKRLREATESINANPNTSPDFSGESAIQLAALLKKFLREMPDPLMTFNLYELWMAAFRRFTDPKERLRAIRLIFCLLPQCNRDLLEVLLVFFKWVGSFDENSKMDIHNLATVISPTILFAKPKGEKNLSGYYSVEESGLGDTYFYGIEIVNFMIELHSEICFVPGELLALFRAAEFGETEPTKDLTTKEICAKIDAVVKARPEVLAAAEEEEEKEETGPENHEFARRVEVE</sequence>
<keyword evidence="1" id="KW-0343">GTPase activation</keyword>
<evidence type="ECO:0000259" key="6">
    <source>
        <dbReference type="PROSITE" id="PS50023"/>
    </source>
</evidence>
<accession>A0A1E3QKI0</accession>
<dbReference type="InterPro" id="IPR000198">
    <property type="entry name" value="RhoGAP_dom"/>
</dbReference>
<dbReference type="PANTHER" id="PTHR14963">
    <property type="entry name" value="RHO GTPASE ACTIVATING PROTEIN 18,19-RELATED"/>
    <property type="match status" value="1"/>
</dbReference>
<dbReference type="PROSITE" id="PS50238">
    <property type="entry name" value="RHOGAP"/>
    <property type="match status" value="1"/>
</dbReference>
<proteinExistence type="predicted"/>
<dbReference type="SUPFAM" id="SSF57716">
    <property type="entry name" value="Glucocorticoid receptor-like (DNA-binding domain)"/>
    <property type="match status" value="3"/>
</dbReference>
<dbReference type="PROSITE" id="PS00478">
    <property type="entry name" value="LIM_DOMAIN_1"/>
    <property type="match status" value="1"/>
</dbReference>
<name>A0A1E3QKI0_9ASCO</name>
<dbReference type="GO" id="GO:0046872">
    <property type="term" value="F:metal ion binding"/>
    <property type="evidence" value="ECO:0007669"/>
    <property type="project" value="UniProtKB-KW"/>
</dbReference>